<dbReference type="InterPro" id="IPR050736">
    <property type="entry name" value="Sensor_HK_Regulatory"/>
</dbReference>
<dbReference type="InterPro" id="IPR003594">
    <property type="entry name" value="HATPase_dom"/>
</dbReference>
<dbReference type="OrthoDB" id="9809766at2"/>
<evidence type="ECO:0000256" key="3">
    <source>
        <dbReference type="ARBA" id="ARBA00022553"/>
    </source>
</evidence>
<evidence type="ECO:0000259" key="8">
    <source>
        <dbReference type="PROSITE" id="PS50109"/>
    </source>
</evidence>
<evidence type="ECO:0000256" key="2">
    <source>
        <dbReference type="ARBA" id="ARBA00012438"/>
    </source>
</evidence>
<dbReference type="STRING" id="1122252.SAMN05660443_1107"/>
<accession>A0A1I1FMF2</accession>
<reference evidence="9 10" key="1">
    <citation type="submission" date="2016-10" db="EMBL/GenBank/DDBJ databases">
        <authorList>
            <person name="de Groot N.N."/>
        </authorList>
    </citation>
    <scope>NUCLEOTIDE SEQUENCE [LARGE SCALE GENOMIC DNA]</scope>
    <source>
        <strain evidence="9 10">DSM 18438</strain>
    </source>
</reference>
<keyword evidence="10" id="KW-1185">Reference proteome</keyword>
<dbReference type="GO" id="GO:0005886">
    <property type="term" value="C:plasma membrane"/>
    <property type="evidence" value="ECO:0007669"/>
    <property type="project" value="UniProtKB-ARBA"/>
</dbReference>
<sequence>MSQLLKQPLPLRVWLETERDQLNQRVADAQQKGQELAVRLEITSSDRSKPAGPHDLLKHFIAAEIRMRQLLLSHPAPLMITDDEGRMLLTNVAAKKLLAAMGYNFNKTQPVYPLLEEAFPDFKPDQEVYLQVDEDYSPTGEVVLLAKETSIKWQETPARILLFHDISVESQARHKLENAISSLEEINRMKSEFMSMATHEFRTPLASIYSSLQLMDQYCQKLAQETESKWLDKLLRHVKRSEEAIQHLDGLVQEMLVLEKSQAGRTRFDPYPVSVGKLVEEVVDSLTPLAEKLELPISYSCQLEDPSKTYPVDAQLIQHILTNLLSNALKFSTPGQEISIQVKEVDTWLCLQIEDQGRGIPAEDLDSLGEPFFRAGNVDNVQGTGLGLSIVKRFVDLHQGRLEITSQLGQGSCFRVWLPINLQSKENEI</sequence>
<evidence type="ECO:0000313" key="9">
    <source>
        <dbReference type="EMBL" id="SFC00607.1"/>
    </source>
</evidence>
<dbReference type="InterPro" id="IPR003661">
    <property type="entry name" value="HisK_dim/P_dom"/>
</dbReference>
<keyword evidence="5 9" id="KW-0418">Kinase</keyword>
<dbReference type="Pfam" id="PF02518">
    <property type="entry name" value="HATPase_c"/>
    <property type="match status" value="1"/>
</dbReference>
<dbReference type="Pfam" id="PF00512">
    <property type="entry name" value="HisKA"/>
    <property type="match status" value="1"/>
</dbReference>
<gene>
    <name evidence="9" type="ORF">SAMN05660443_1107</name>
</gene>
<dbReference type="InterPro" id="IPR004358">
    <property type="entry name" value="Sig_transdc_His_kin-like_C"/>
</dbReference>
<keyword evidence="4" id="KW-0808">Transferase</keyword>
<name>A0A1I1FMF2_9GAMM</name>
<dbReference type="EMBL" id="FOLH01000002">
    <property type="protein sequence ID" value="SFC00607.1"/>
    <property type="molecule type" value="Genomic_DNA"/>
</dbReference>
<evidence type="ECO:0000256" key="1">
    <source>
        <dbReference type="ARBA" id="ARBA00000085"/>
    </source>
</evidence>
<feature type="coiled-coil region" evidence="7">
    <location>
        <begin position="12"/>
        <end position="39"/>
    </location>
</feature>
<keyword evidence="7" id="KW-0175">Coiled coil</keyword>
<dbReference type="InterPro" id="IPR036890">
    <property type="entry name" value="HATPase_C_sf"/>
</dbReference>
<dbReference type="AlphaFoldDB" id="A0A1I1FMF2"/>
<dbReference type="PANTHER" id="PTHR43711:SF26">
    <property type="entry name" value="SENSOR HISTIDINE KINASE RCSC"/>
    <property type="match status" value="1"/>
</dbReference>
<dbReference type="SUPFAM" id="SSF55874">
    <property type="entry name" value="ATPase domain of HSP90 chaperone/DNA topoisomerase II/histidine kinase"/>
    <property type="match status" value="1"/>
</dbReference>
<evidence type="ECO:0000313" key="10">
    <source>
        <dbReference type="Proteomes" id="UP000199058"/>
    </source>
</evidence>
<protein>
    <recommendedName>
        <fullName evidence="2">histidine kinase</fullName>
        <ecNumber evidence="2">2.7.13.3</ecNumber>
    </recommendedName>
</protein>
<dbReference type="InterPro" id="IPR005467">
    <property type="entry name" value="His_kinase_dom"/>
</dbReference>
<dbReference type="EC" id="2.7.13.3" evidence="2"/>
<dbReference type="FunFam" id="3.30.565.10:FF:000006">
    <property type="entry name" value="Sensor histidine kinase WalK"/>
    <property type="match status" value="1"/>
</dbReference>
<evidence type="ECO:0000256" key="7">
    <source>
        <dbReference type="SAM" id="Coils"/>
    </source>
</evidence>
<dbReference type="PRINTS" id="PR00344">
    <property type="entry name" value="BCTRLSENSOR"/>
</dbReference>
<organism evidence="9 10">
    <name type="scientific">Marinospirillum celere</name>
    <dbReference type="NCBI Taxonomy" id="1122252"/>
    <lineage>
        <taxon>Bacteria</taxon>
        <taxon>Pseudomonadati</taxon>
        <taxon>Pseudomonadota</taxon>
        <taxon>Gammaproteobacteria</taxon>
        <taxon>Oceanospirillales</taxon>
        <taxon>Oceanospirillaceae</taxon>
        <taxon>Marinospirillum</taxon>
    </lineage>
</organism>
<dbReference type="CDD" id="cd00075">
    <property type="entry name" value="HATPase"/>
    <property type="match status" value="1"/>
</dbReference>
<dbReference type="GO" id="GO:0000155">
    <property type="term" value="F:phosphorelay sensor kinase activity"/>
    <property type="evidence" value="ECO:0007669"/>
    <property type="project" value="InterPro"/>
</dbReference>
<dbReference type="Proteomes" id="UP000199058">
    <property type="component" value="Unassembled WGS sequence"/>
</dbReference>
<dbReference type="SMART" id="SM00388">
    <property type="entry name" value="HisKA"/>
    <property type="match status" value="1"/>
</dbReference>
<dbReference type="RefSeq" id="WP_091960400.1">
    <property type="nucleotide sequence ID" value="NZ_FOLH01000002.1"/>
</dbReference>
<evidence type="ECO:0000256" key="6">
    <source>
        <dbReference type="ARBA" id="ARBA00023012"/>
    </source>
</evidence>
<dbReference type="SUPFAM" id="SSF47384">
    <property type="entry name" value="Homodimeric domain of signal transducing histidine kinase"/>
    <property type="match status" value="1"/>
</dbReference>
<evidence type="ECO:0000256" key="5">
    <source>
        <dbReference type="ARBA" id="ARBA00022777"/>
    </source>
</evidence>
<dbReference type="InterPro" id="IPR036097">
    <property type="entry name" value="HisK_dim/P_sf"/>
</dbReference>
<keyword evidence="6" id="KW-0902">Two-component regulatory system</keyword>
<feature type="domain" description="Histidine kinase" evidence="8">
    <location>
        <begin position="196"/>
        <end position="422"/>
    </location>
</feature>
<comment type="catalytic activity">
    <reaction evidence="1">
        <text>ATP + protein L-histidine = ADP + protein N-phospho-L-histidine.</text>
        <dbReference type="EC" id="2.7.13.3"/>
    </reaction>
</comment>
<proteinExistence type="predicted"/>
<keyword evidence="3" id="KW-0597">Phosphoprotein</keyword>
<dbReference type="PANTHER" id="PTHR43711">
    <property type="entry name" value="TWO-COMPONENT HISTIDINE KINASE"/>
    <property type="match status" value="1"/>
</dbReference>
<dbReference type="Gene3D" id="3.30.565.10">
    <property type="entry name" value="Histidine kinase-like ATPase, C-terminal domain"/>
    <property type="match status" value="1"/>
</dbReference>
<dbReference type="SMART" id="SM00387">
    <property type="entry name" value="HATPase_c"/>
    <property type="match status" value="1"/>
</dbReference>
<dbReference type="Gene3D" id="1.10.287.130">
    <property type="match status" value="1"/>
</dbReference>
<dbReference type="CDD" id="cd00082">
    <property type="entry name" value="HisKA"/>
    <property type="match status" value="1"/>
</dbReference>
<dbReference type="PROSITE" id="PS50109">
    <property type="entry name" value="HIS_KIN"/>
    <property type="match status" value="1"/>
</dbReference>
<evidence type="ECO:0000256" key="4">
    <source>
        <dbReference type="ARBA" id="ARBA00022679"/>
    </source>
</evidence>